<evidence type="ECO:0000313" key="14">
    <source>
        <dbReference type="Proteomes" id="UP000295756"/>
    </source>
</evidence>
<evidence type="ECO:0000256" key="1">
    <source>
        <dbReference type="ARBA" id="ARBA00008276"/>
    </source>
</evidence>
<keyword evidence="5 10" id="KW-0547">Nucleotide-binding</keyword>
<evidence type="ECO:0000256" key="9">
    <source>
        <dbReference type="ARBA" id="ARBA00047493"/>
    </source>
</evidence>
<accession>A0ABX5SMT5</accession>
<dbReference type="Pfam" id="PF02875">
    <property type="entry name" value="Mur_ligase_C"/>
    <property type="match status" value="1"/>
</dbReference>
<sequence>MTYQEIQQQLDKSWRVFEPGRVTFLREVLSWVGNPEATLHVIQIAGTNGKGSTGTMLREILLASHASVGHFASPSIFDDREQIWLNGTYVTEDDWVQAYELMQQVLRQHGLSDAALSYFEIWTLVALLVFQAHGVQYAIIEAGLGGLHDATHMLTSSTIIAYTEIGLDHQNILGATIQDIAQNKAGLMTAGATIVSDLHQQEKVRLILKTQAEKIGAIWFEQPVEVQIEDNTPHGLQVKIDGDSYSLGLRGRFQARNLSVVWQILAVLEQHFSVTFTYKIRQLGLARAHLIGRMQIDHTQRILWDGAHNIDAVHALIETLNDWHLTTKPLLVLGVLNDKNYRNMIDMLLPMVSQVITVTPENPRALSANDLAEAIHEQVISMPVTVASPESALHTANQLREKNQYIIVAGSFYTLRAVGGFNDQKTSHGIQ</sequence>
<comment type="catalytic activity">
    <reaction evidence="9">
        <text>(6S)-5,6,7,8-tetrahydrofolyl-(gamma-L-Glu)(n) + L-glutamate + ATP = (6S)-5,6,7,8-tetrahydrofolyl-(gamma-L-Glu)(n+1) + ADP + phosphate + H(+)</text>
        <dbReference type="Rhea" id="RHEA:10580"/>
        <dbReference type="Rhea" id="RHEA-COMP:14738"/>
        <dbReference type="Rhea" id="RHEA-COMP:14740"/>
        <dbReference type="ChEBI" id="CHEBI:15378"/>
        <dbReference type="ChEBI" id="CHEBI:29985"/>
        <dbReference type="ChEBI" id="CHEBI:30616"/>
        <dbReference type="ChEBI" id="CHEBI:43474"/>
        <dbReference type="ChEBI" id="CHEBI:141005"/>
        <dbReference type="ChEBI" id="CHEBI:456216"/>
        <dbReference type="EC" id="6.3.2.17"/>
    </reaction>
</comment>
<keyword evidence="14" id="KW-1185">Reference proteome</keyword>
<name>A0ABX5SMT5_9LACO</name>
<keyword evidence="7" id="KW-0460">Magnesium</keyword>
<feature type="domain" description="Mur ligase C-terminal" evidence="11">
    <location>
        <begin position="292"/>
        <end position="412"/>
    </location>
</feature>
<keyword evidence="3 10" id="KW-0436">Ligase</keyword>
<reference evidence="13 14" key="1">
    <citation type="submission" date="2019-03" db="EMBL/GenBank/DDBJ databases">
        <title>Complete Genome Sequence of Leuconostoc kimchii strain NKJ218 Isolated from Homemade Kimchi.</title>
        <authorList>
            <person name="Jung J.Y."/>
            <person name="Jin H.M."/>
            <person name="Jung J.-W."/>
            <person name="Lee S.-Y."/>
            <person name="Ryu B.-G."/>
            <person name="Han S.-S."/>
            <person name="Kang H.K."/>
            <person name="Choi H.W."/>
            <person name="Chung E.J."/>
            <person name="Choi K.-M."/>
        </authorList>
    </citation>
    <scope>NUCLEOTIDE SEQUENCE [LARGE SCALE GENOMIC DNA]</scope>
    <source>
        <strain evidence="13 14">NKJ218</strain>
    </source>
</reference>
<evidence type="ECO:0000256" key="8">
    <source>
        <dbReference type="ARBA" id="ARBA00030592"/>
    </source>
</evidence>
<dbReference type="PIRSF" id="PIRSF001563">
    <property type="entry name" value="Folylpolyglu_synth"/>
    <property type="match status" value="1"/>
</dbReference>
<evidence type="ECO:0000256" key="3">
    <source>
        <dbReference type="ARBA" id="ARBA00022598"/>
    </source>
</evidence>
<dbReference type="InterPro" id="IPR001645">
    <property type="entry name" value="Folylpolyglutamate_synth"/>
</dbReference>
<dbReference type="InterPro" id="IPR036615">
    <property type="entry name" value="Mur_ligase_C_dom_sf"/>
</dbReference>
<dbReference type="PROSITE" id="PS01012">
    <property type="entry name" value="FOLYLPOLYGLU_SYNT_2"/>
    <property type="match status" value="1"/>
</dbReference>
<evidence type="ECO:0000256" key="10">
    <source>
        <dbReference type="PIRNR" id="PIRNR001563"/>
    </source>
</evidence>
<comment type="similarity">
    <text evidence="1 10">Belongs to the folylpolyglutamate synthase family.</text>
</comment>
<dbReference type="NCBIfam" id="TIGR01499">
    <property type="entry name" value="folC"/>
    <property type="match status" value="1"/>
</dbReference>
<dbReference type="InterPro" id="IPR018109">
    <property type="entry name" value="Folylpolyglutamate_synth_CS"/>
</dbReference>
<organism evidence="13 14">
    <name type="scientific">Leuconostoc kimchii</name>
    <dbReference type="NCBI Taxonomy" id="136609"/>
    <lineage>
        <taxon>Bacteria</taxon>
        <taxon>Bacillati</taxon>
        <taxon>Bacillota</taxon>
        <taxon>Bacilli</taxon>
        <taxon>Lactobacillales</taxon>
        <taxon>Lactobacillaceae</taxon>
        <taxon>Leuconostoc</taxon>
    </lineage>
</organism>
<dbReference type="EC" id="6.3.2.17" evidence="2"/>
<dbReference type="EMBL" id="CP037939">
    <property type="protein sequence ID" value="QBR47455.1"/>
    <property type="molecule type" value="Genomic_DNA"/>
</dbReference>
<dbReference type="Pfam" id="PF08245">
    <property type="entry name" value="Mur_ligase_M"/>
    <property type="match status" value="1"/>
</dbReference>
<proteinExistence type="inferred from homology"/>
<dbReference type="InterPro" id="IPR004101">
    <property type="entry name" value="Mur_ligase_C"/>
</dbReference>
<evidence type="ECO:0000259" key="11">
    <source>
        <dbReference type="Pfam" id="PF02875"/>
    </source>
</evidence>
<gene>
    <name evidence="13" type="ORF">EW139_04715</name>
</gene>
<dbReference type="InterPro" id="IPR036565">
    <property type="entry name" value="Mur-like_cat_sf"/>
</dbReference>
<evidence type="ECO:0000256" key="4">
    <source>
        <dbReference type="ARBA" id="ARBA00022723"/>
    </source>
</evidence>
<dbReference type="Gene3D" id="3.40.1190.10">
    <property type="entry name" value="Mur-like, catalytic domain"/>
    <property type="match status" value="1"/>
</dbReference>
<dbReference type="SUPFAM" id="SSF53244">
    <property type="entry name" value="MurD-like peptide ligases, peptide-binding domain"/>
    <property type="match status" value="1"/>
</dbReference>
<dbReference type="Proteomes" id="UP000295756">
    <property type="component" value="Chromosome"/>
</dbReference>
<dbReference type="PANTHER" id="PTHR11136:SF0">
    <property type="entry name" value="DIHYDROFOLATE SYNTHETASE-RELATED"/>
    <property type="match status" value="1"/>
</dbReference>
<evidence type="ECO:0000256" key="5">
    <source>
        <dbReference type="ARBA" id="ARBA00022741"/>
    </source>
</evidence>
<evidence type="ECO:0000256" key="6">
    <source>
        <dbReference type="ARBA" id="ARBA00022840"/>
    </source>
</evidence>
<evidence type="ECO:0000256" key="7">
    <source>
        <dbReference type="ARBA" id="ARBA00022842"/>
    </source>
</evidence>
<dbReference type="PANTHER" id="PTHR11136">
    <property type="entry name" value="FOLYLPOLYGLUTAMATE SYNTHASE-RELATED"/>
    <property type="match status" value="1"/>
</dbReference>
<keyword evidence="6 10" id="KW-0067">ATP-binding</keyword>
<evidence type="ECO:0000313" key="13">
    <source>
        <dbReference type="EMBL" id="QBR47455.1"/>
    </source>
</evidence>
<dbReference type="Gene3D" id="3.90.190.20">
    <property type="entry name" value="Mur ligase, C-terminal domain"/>
    <property type="match status" value="1"/>
</dbReference>
<dbReference type="InterPro" id="IPR013221">
    <property type="entry name" value="Mur_ligase_cen"/>
</dbReference>
<feature type="domain" description="Mur ligase central" evidence="12">
    <location>
        <begin position="44"/>
        <end position="260"/>
    </location>
</feature>
<protein>
    <recommendedName>
        <fullName evidence="2">tetrahydrofolate synthase</fullName>
        <ecNumber evidence="2">6.3.2.17</ecNumber>
    </recommendedName>
    <alternativeName>
        <fullName evidence="8">Tetrahydrofolylpolyglutamate synthase</fullName>
    </alternativeName>
</protein>
<evidence type="ECO:0000256" key="2">
    <source>
        <dbReference type="ARBA" id="ARBA00013025"/>
    </source>
</evidence>
<evidence type="ECO:0000259" key="12">
    <source>
        <dbReference type="Pfam" id="PF08245"/>
    </source>
</evidence>
<dbReference type="RefSeq" id="WP_013102351.1">
    <property type="nucleotide sequence ID" value="NZ_CP037939.1"/>
</dbReference>
<keyword evidence="4" id="KW-0479">Metal-binding</keyword>
<dbReference type="SUPFAM" id="SSF53623">
    <property type="entry name" value="MurD-like peptide ligases, catalytic domain"/>
    <property type="match status" value="1"/>
</dbReference>